<dbReference type="SMART" id="SM00953">
    <property type="entry name" value="RES"/>
    <property type="match status" value="1"/>
</dbReference>
<dbReference type="STRING" id="1397108.IMCC12053_188"/>
<dbReference type="KEGG" id="cmar:IMCC12053_188"/>
<reference evidence="1 2" key="1">
    <citation type="submission" date="2015-05" db="EMBL/GenBank/DDBJ databases">
        <authorList>
            <person name="Wang D.B."/>
            <person name="Wang M."/>
        </authorList>
    </citation>
    <scope>NUCLEOTIDE SEQUENCE [LARGE SCALE GENOMIC DNA]</scope>
    <source>
        <strain evidence="1 2">IMCC 12053</strain>
    </source>
</reference>
<name>A0A0N9ZEZ3_9RHOB</name>
<dbReference type="Proteomes" id="UP000064920">
    <property type="component" value="Chromosome"/>
</dbReference>
<dbReference type="OrthoDB" id="9795903at2"/>
<dbReference type="InterPro" id="IPR014914">
    <property type="entry name" value="RES_dom"/>
</dbReference>
<gene>
    <name evidence="1" type="ORF">IMCC12053_188</name>
</gene>
<evidence type="ECO:0000313" key="2">
    <source>
        <dbReference type="Proteomes" id="UP000064920"/>
    </source>
</evidence>
<dbReference type="PATRIC" id="fig|1397108.4.peg.200"/>
<sequence>MVINTADIPVNHVVWDRAVRIIRSVFPPIDLFEDIAEPEDWPLLISAEQKTNPRLMETIGNIDLIPAERRVGGLGASYLMAPFTHTSVDRPSRFSDGRLGVLYIASDFETAVHETAHHYAGFMSATNEAPGWVSQFRELLMGVDARLHDIRGDISDFDAALDPNDYTNSQNLAAALRAGDSEGITYPSVRGAGDCVGLFYPDLAHHPVQGRHLAYHWDGTRVDLIRESATGSVFRVVD</sequence>
<organism evidence="1 2">
    <name type="scientific">Celeribacter marinus</name>
    <dbReference type="NCBI Taxonomy" id="1397108"/>
    <lineage>
        <taxon>Bacteria</taxon>
        <taxon>Pseudomonadati</taxon>
        <taxon>Pseudomonadota</taxon>
        <taxon>Alphaproteobacteria</taxon>
        <taxon>Rhodobacterales</taxon>
        <taxon>Roseobacteraceae</taxon>
        <taxon>Celeribacter</taxon>
    </lineage>
</organism>
<dbReference type="RefSeq" id="WP_062214851.1">
    <property type="nucleotide sequence ID" value="NZ_CP012023.1"/>
</dbReference>
<protein>
    <submittedName>
        <fullName evidence="1">Uncharacterized protein</fullName>
    </submittedName>
</protein>
<dbReference type="EMBL" id="CP012023">
    <property type="protein sequence ID" value="ALI54138.1"/>
    <property type="molecule type" value="Genomic_DNA"/>
</dbReference>
<dbReference type="Pfam" id="PF08808">
    <property type="entry name" value="RES"/>
    <property type="match status" value="1"/>
</dbReference>
<dbReference type="AlphaFoldDB" id="A0A0N9ZEZ3"/>
<evidence type="ECO:0000313" key="1">
    <source>
        <dbReference type="EMBL" id="ALI54138.1"/>
    </source>
</evidence>
<proteinExistence type="predicted"/>
<accession>A0A0N9ZEZ3</accession>
<keyword evidence="2" id="KW-1185">Reference proteome</keyword>